<protein>
    <submittedName>
        <fullName evidence="1">Jg4576 protein</fullName>
    </submittedName>
</protein>
<gene>
    <name evidence="1" type="primary">jg4576</name>
    <name evidence="1" type="ORF">PAEG_LOCUS16527</name>
</gene>
<evidence type="ECO:0000313" key="2">
    <source>
        <dbReference type="Proteomes" id="UP000838756"/>
    </source>
</evidence>
<accession>A0A8S4RSQ0</accession>
<dbReference type="Proteomes" id="UP000838756">
    <property type="component" value="Unassembled WGS sequence"/>
</dbReference>
<dbReference type="OrthoDB" id="7480128at2759"/>
<name>A0A8S4RSQ0_9NEOP</name>
<proteinExistence type="predicted"/>
<dbReference type="AlphaFoldDB" id="A0A8S4RSQ0"/>
<reference evidence="1" key="1">
    <citation type="submission" date="2022-03" db="EMBL/GenBank/DDBJ databases">
        <authorList>
            <person name="Lindestad O."/>
        </authorList>
    </citation>
    <scope>NUCLEOTIDE SEQUENCE</scope>
</reference>
<organism evidence="1 2">
    <name type="scientific">Pararge aegeria aegeria</name>
    <dbReference type="NCBI Taxonomy" id="348720"/>
    <lineage>
        <taxon>Eukaryota</taxon>
        <taxon>Metazoa</taxon>
        <taxon>Ecdysozoa</taxon>
        <taxon>Arthropoda</taxon>
        <taxon>Hexapoda</taxon>
        <taxon>Insecta</taxon>
        <taxon>Pterygota</taxon>
        <taxon>Neoptera</taxon>
        <taxon>Endopterygota</taxon>
        <taxon>Lepidoptera</taxon>
        <taxon>Glossata</taxon>
        <taxon>Ditrysia</taxon>
        <taxon>Papilionoidea</taxon>
        <taxon>Nymphalidae</taxon>
        <taxon>Satyrinae</taxon>
        <taxon>Satyrini</taxon>
        <taxon>Parargina</taxon>
        <taxon>Pararge</taxon>
    </lineage>
</organism>
<keyword evidence="2" id="KW-1185">Reference proteome</keyword>
<comment type="caution">
    <text evidence="1">The sequence shown here is derived from an EMBL/GenBank/DDBJ whole genome shotgun (WGS) entry which is preliminary data.</text>
</comment>
<evidence type="ECO:0000313" key="1">
    <source>
        <dbReference type="EMBL" id="CAH2239891.1"/>
    </source>
</evidence>
<dbReference type="EMBL" id="CAKXAJ010025464">
    <property type="protein sequence ID" value="CAH2239891.1"/>
    <property type="molecule type" value="Genomic_DNA"/>
</dbReference>
<sequence length="135" mass="15032">MEAGKAFQILERCGSETKMRSSLLLEKMAMPKTGTLAYHTAQHTLEVCSKWGPKRRTPVAAIGGDLSLPSVVLAMLNSESALVVVADFCEDVISQKEDAERVREETLAAHPLRRRRVGRRRRQFSARQLLLGAGW</sequence>